<feature type="compositionally biased region" description="Polar residues" evidence="1">
    <location>
        <begin position="118"/>
        <end position="131"/>
    </location>
</feature>
<feature type="region of interest" description="Disordered" evidence="1">
    <location>
        <begin position="398"/>
        <end position="429"/>
    </location>
</feature>
<name>A0A6A5Q9M4_AMPQU</name>
<dbReference type="Proteomes" id="UP000800096">
    <property type="component" value="Unassembled WGS sequence"/>
</dbReference>
<gene>
    <name evidence="2" type="ORF">BDU57DRAFT_428707</name>
</gene>
<feature type="region of interest" description="Disordered" evidence="1">
    <location>
        <begin position="448"/>
        <end position="476"/>
    </location>
</feature>
<feature type="non-terminal residue" evidence="2">
    <location>
        <position position="476"/>
    </location>
</feature>
<feature type="region of interest" description="Disordered" evidence="1">
    <location>
        <begin position="330"/>
        <end position="383"/>
    </location>
</feature>
<feature type="compositionally biased region" description="Low complexity" evidence="1">
    <location>
        <begin position="277"/>
        <end position="286"/>
    </location>
</feature>
<feature type="compositionally biased region" description="Polar residues" evidence="1">
    <location>
        <begin position="192"/>
        <end position="203"/>
    </location>
</feature>
<feature type="compositionally biased region" description="Low complexity" evidence="1">
    <location>
        <begin position="175"/>
        <end position="189"/>
    </location>
</feature>
<protein>
    <submittedName>
        <fullName evidence="2">Uncharacterized protein</fullName>
    </submittedName>
</protein>
<dbReference type="EMBL" id="ML979143">
    <property type="protein sequence ID" value="KAF1911570.1"/>
    <property type="molecule type" value="Genomic_DNA"/>
</dbReference>
<feature type="compositionally biased region" description="Basic residues" evidence="1">
    <location>
        <begin position="155"/>
        <end position="169"/>
    </location>
</feature>
<feature type="region of interest" description="Disordered" evidence="1">
    <location>
        <begin position="235"/>
        <end position="289"/>
    </location>
</feature>
<dbReference type="OrthoDB" id="4117770at2759"/>
<organism evidence="2 3">
    <name type="scientific">Ampelomyces quisqualis</name>
    <name type="common">Powdery mildew agent</name>
    <dbReference type="NCBI Taxonomy" id="50730"/>
    <lineage>
        <taxon>Eukaryota</taxon>
        <taxon>Fungi</taxon>
        <taxon>Dikarya</taxon>
        <taxon>Ascomycota</taxon>
        <taxon>Pezizomycotina</taxon>
        <taxon>Dothideomycetes</taxon>
        <taxon>Pleosporomycetidae</taxon>
        <taxon>Pleosporales</taxon>
        <taxon>Pleosporineae</taxon>
        <taxon>Phaeosphaeriaceae</taxon>
        <taxon>Ampelomyces</taxon>
    </lineage>
</organism>
<evidence type="ECO:0000313" key="3">
    <source>
        <dbReference type="Proteomes" id="UP000800096"/>
    </source>
</evidence>
<reference evidence="2" key="1">
    <citation type="journal article" date="2020" name="Stud. Mycol.">
        <title>101 Dothideomycetes genomes: a test case for predicting lifestyles and emergence of pathogens.</title>
        <authorList>
            <person name="Haridas S."/>
            <person name="Albert R."/>
            <person name="Binder M."/>
            <person name="Bloem J."/>
            <person name="Labutti K."/>
            <person name="Salamov A."/>
            <person name="Andreopoulos B."/>
            <person name="Baker S."/>
            <person name="Barry K."/>
            <person name="Bills G."/>
            <person name="Bluhm B."/>
            <person name="Cannon C."/>
            <person name="Castanera R."/>
            <person name="Culley D."/>
            <person name="Daum C."/>
            <person name="Ezra D."/>
            <person name="Gonzalez J."/>
            <person name="Henrissat B."/>
            <person name="Kuo A."/>
            <person name="Liang C."/>
            <person name="Lipzen A."/>
            <person name="Lutzoni F."/>
            <person name="Magnuson J."/>
            <person name="Mondo S."/>
            <person name="Nolan M."/>
            <person name="Ohm R."/>
            <person name="Pangilinan J."/>
            <person name="Park H.-J."/>
            <person name="Ramirez L."/>
            <person name="Alfaro M."/>
            <person name="Sun H."/>
            <person name="Tritt A."/>
            <person name="Yoshinaga Y."/>
            <person name="Zwiers L.-H."/>
            <person name="Turgeon B."/>
            <person name="Goodwin S."/>
            <person name="Spatafora J."/>
            <person name="Crous P."/>
            <person name="Grigoriev I."/>
        </authorList>
    </citation>
    <scope>NUCLEOTIDE SEQUENCE</scope>
    <source>
        <strain evidence="2">HMLAC05119</strain>
    </source>
</reference>
<proteinExistence type="predicted"/>
<feature type="compositionally biased region" description="Low complexity" evidence="1">
    <location>
        <begin position="250"/>
        <end position="266"/>
    </location>
</feature>
<feature type="region of interest" description="Disordered" evidence="1">
    <location>
        <begin position="1"/>
        <end position="87"/>
    </location>
</feature>
<feature type="region of interest" description="Disordered" evidence="1">
    <location>
        <begin position="104"/>
        <end position="223"/>
    </location>
</feature>
<feature type="compositionally biased region" description="Low complexity" evidence="1">
    <location>
        <begin position="361"/>
        <end position="381"/>
    </location>
</feature>
<feature type="compositionally biased region" description="Low complexity" evidence="1">
    <location>
        <begin position="40"/>
        <end position="78"/>
    </location>
</feature>
<evidence type="ECO:0000313" key="2">
    <source>
        <dbReference type="EMBL" id="KAF1911570.1"/>
    </source>
</evidence>
<keyword evidence="3" id="KW-1185">Reference proteome</keyword>
<sequence length="476" mass="50595">MAPGPALTAHPPPARMPKLKYRNPLPANDNCRLEEPPATPTSKAPSSPSPSVDTASLTSPSLASTSPSAASSNDSNKSSTKKKKKNMGVLGFLSLKEPSQAAFEQYAEAQRKQAAVKGTSSPATRLPSSYAQKKLPENIPKVNSKWDGLPDSLKKRQSKSSHASSKTRHSVTSPASQASQASQNAHFAALPWNQSTSTVMSTESRNPPNSIVSPPPSATELPEMSYYFPDSLDANIVPSQPAQPMPYHPSMIRSSPRSSKSISDVRSSLEHVPGLRPDSPASSADSGDTVVRDIADVIFNKLNDQPQRSFLGVAPAVQPLDEMRGTAVPESHDFLFGDPSTSSPATTHVAHTPTRSVQNFSWPMPSSPTSSSPARSIRSTSYRTTAVSPALPTLYEASMASTDSVDSVDSDETVQTQGDADTHSIAPSTIAPSVLSAHWQVSPRERLGLGGRLRKNAALPWEGQAAEPGKLKNKKI</sequence>
<evidence type="ECO:0000256" key="1">
    <source>
        <dbReference type="SAM" id="MobiDB-lite"/>
    </source>
</evidence>
<accession>A0A6A5Q9M4</accession>
<dbReference type="AlphaFoldDB" id="A0A6A5Q9M4"/>